<evidence type="ECO:0000313" key="11">
    <source>
        <dbReference type="EMBL" id="KAJ8977817.1"/>
    </source>
</evidence>
<protein>
    <recommendedName>
        <fullName evidence="10">Discoidin domain-containing protein</fullName>
    </recommendedName>
</protein>
<feature type="domain" description="Discoidin" evidence="10">
    <location>
        <begin position="39"/>
        <end position="214"/>
    </location>
</feature>
<evidence type="ECO:0000313" key="12">
    <source>
        <dbReference type="Proteomes" id="UP001162164"/>
    </source>
</evidence>
<evidence type="ECO:0000259" key="10">
    <source>
        <dbReference type="Pfam" id="PF21114"/>
    </source>
</evidence>
<evidence type="ECO:0000256" key="7">
    <source>
        <dbReference type="ARBA" id="ARBA00023180"/>
    </source>
</evidence>
<dbReference type="Proteomes" id="UP001162164">
    <property type="component" value="Unassembled WGS sequence"/>
</dbReference>
<comment type="caution">
    <text evidence="11">The sequence shown here is derived from an EMBL/GenBank/DDBJ whole genome shotgun (WGS) entry which is preliminary data.</text>
</comment>
<evidence type="ECO:0000256" key="3">
    <source>
        <dbReference type="ARBA" id="ARBA00022729"/>
    </source>
</evidence>
<dbReference type="Pfam" id="PF21114">
    <property type="entry name" value="DDR1-2_DS-like"/>
    <property type="match status" value="1"/>
</dbReference>
<evidence type="ECO:0000256" key="2">
    <source>
        <dbReference type="ARBA" id="ARBA00022692"/>
    </source>
</evidence>
<feature type="region of interest" description="Disordered" evidence="8">
    <location>
        <begin position="224"/>
        <end position="264"/>
    </location>
</feature>
<keyword evidence="2 9" id="KW-0812">Transmembrane</keyword>
<reference evidence="11" key="1">
    <citation type="journal article" date="2023" name="Insect Mol. Biol.">
        <title>Genome sequencing provides insights into the evolution of gene families encoding plant cell wall-degrading enzymes in longhorned beetles.</title>
        <authorList>
            <person name="Shin N.R."/>
            <person name="Okamura Y."/>
            <person name="Kirsch R."/>
            <person name="Pauchet Y."/>
        </authorList>
    </citation>
    <scope>NUCLEOTIDE SEQUENCE</scope>
    <source>
        <strain evidence="11">MMC_N1</strain>
    </source>
</reference>
<evidence type="ECO:0000256" key="4">
    <source>
        <dbReference type="ARBA" id="ARBA00022989"/>
    </source>
</evidence>
<organism evidence="11 12">
    <name type="scientific">Molorchus minor</name>
    <dbReference type="NCBI Taxonomy" id="1323400"/>
    <lineage>
        <taxon>Eukaryota</taxon>
        <taxon>Metazoa</taxon>
        <taxon>Ecdysozoa</taxon>
        <taxon>Arthropoda</taxon>
        <taxon>Hexapoda</taxon>
        <taxon>Insecta</taxon>
        <taxon>Pterygota</taxon>
        <taxon>Neoptera</taxon>
        <taxon>Endopterygota</taxon>
        <taxon>Coleoptera</taxon>
        <taxon>Polyphaga</taxon>
        <taxon>Cucujiformia</taxon>
        <taxon>Chrysomeloidea</taxon>
        <taxon>Cerambycidae</taxon>
        <taxon>Lamiinae</taxon>
        <taxon>Monochamini</taxon>
        <taxon>Molorchus</taxon>
    </lineage>
</organism>
<feature type="transmembrane region" description="Helical" evidence="9">
    <location>
        <begin position="270"/>
        <end position="294"/>
    </location>
</feature>
<keyword evidence="4 9" id="KW-1133">Transmembrane helix</keyword>
<keyword evidence="6" id="KW-1015">Disulfide bond</keyword>
<evidence type="ECO:0000256" key="9">
    <source>
        <dbReference type="SAM" id="Phobius"/>
    </source>
</evidence>
<feature type="compositionally biased region" description="Polar residues" evidence="8">
    <location>
        <begin position="247"/>
        <end position="262"/>
    </location>
</feature>
<dbReference type="EMBL" id="JAPWTJ010000508">
    <property type="protein sequence ID" value="KAJ8977817.1"/>
    <property type="molecule type" value="Genomic_DNA"/>
</dbReference>
<dbReference type="Gene3D" id="2.60.120.1190">
    <property type="match status" value="1"/>
</dbReference>
<keyword evidence="5 9" id="KW-0472">Membrane</keyword>
<keyword evidence="12" id="KW-1185">Reference proteome</keyword>
<comment type="subcellular location">
    <subcellularLocation>
        <location evidence="1">Membrane</location>
        <topology evidence="1">Single-pass type I membrane protein</topology>
    </subcellularLocation>
</comment>
<evidence type="ECO:0000256" key="5">
    <source>
        <dbReference type="ARBA" id="ARBA00023136"/>
    </source>
</evidence>
<proteinExistence type="predicted"/>
<evidence type="ECO:0000256" key="6">
    <source>
        <dbReference type="ARBA" id="ARBA00023157"/>
    </source>
</evidence>
<dbReference type="InterPro" id="IPR048525">
    <property type="entry name" value="DDR1-2_DS-like"/>
</dbReference>
<name>A0ABQ9JIV5_9CUCU</name>
<evidence type="ECO:0000256" key="8">
    <source>
        <dbReference type="SAM" id="MobiDB-lite"/>
    </source>
</evidence>
<feature type="compositionally biased region" description="Basic and acidic residues" evidence="8">
    <location>
        <begin position="233"/>
        <end position="246"/>
    </location>
</feature>
<evidence type="ECO:0000256" key="1">
    <source>
        <dbReference type="ARBA" id="ARBA00004479"/>
    </source>
</evidence>
<keyword evidence="3" id="KW-0732">Signal</keyword>
<sequence>MDVRICPHCVTITRDIVAPAGEVKLDYVSNTCSSLIPDGLLSYSIPQGLLRGPELNLTDRTYDGLEDAGQLSHGLGQLVDGQKGRDNFRLDLAGYGKVGYEWVGWRNDTPGWAGHPLEMLFEFEKVRNFSATHLHTNNLFTKDVQVFSHARAFFSMNGHIFSPEPVHFSYMPDLVLEHSRNVTIKLHHRIGRFLKLQLYFASRWILLSEVSFDSVTVTGNFTEAEADNPMPESGREYPLQRDEVKSTTKVNGSAAGQSTRSGTGEEPKHYIGFVIGILTVVILILVAAIVFIVFRNQRLKAAGSLSSIPPVRDDLQRFESEKVS</sequence>
<gene>
    <name evidence="11" type="ORF">NQ317_007518</name>
</gene>
<keyword evidence="7" id="KW-0325">Glycoprotein</keyword>
<accession>A0ABQ9JIV5</accession>